<dbReference type="SMART" id="SM00491">
    <property type="entry name" value="HELICc2"/>
    <property type="match status" value="1"/>
</dbReference>
<dbReference type="SUPFAM" id="SSF52540">
    <property type="entry name" value="P-loop containing nucleoside triphosphate hydrolases"/>
    <property type="match status" value="1"/>
</dbReference>
<comment type="similarity">
    <text evidence="7">Belongs to the helicase family. DinG subfamily.</text>
</comment>
<dbReference type="GO" id="GO:0016818">
    <property type="term" value="F:hydrolase activity, acting on acid anhydrides, in phosphorus-containing anhydrides"/>
    <property type="evidence" value="ECO:0007669"/>
    <property type="project" value="InterPro"/>
</dbReference>
<dbReference type="Proteomes" id="UP000001683">
    <property type="component" value="Chromosome"/>
</dbReference>
<keyword evidence="1" id="KW-0004">4Fe-4S</keyword>
<dbReference type="GO" id="GO:0051539">
    <property type="term" value="F:4 iron, 4 sulfur cluster binding"/>
    <property type="evidence" value="ECO:0007669"/>
    <property type="project" value="UniProtKB-KW"/>
</dbReference>
<keyword evidence="2" id="KW-0547">Nucleotide-binding</keyword>
<dbReference type="InParanoid" id="B2A1E9"/>
<keyword evidence="1" id="KW-0479">Metal-binding</keyword>
<dbReference type="GO" id="GO:0003676">
    <property type="term" value="F:nucleic acid binding"/>
    <property type="evidence" value="ECO:0007669"/>
    <property type="project" value="InterPro"/>
</dbReference>
<dbReference type="SMART" id="SM00488">
    <property type="entry name" value="DEXDc2"/>
    <property type="match status" value="1"/>
</dbReference>
<evidence type="ECO:0000256" key="2">
    <source>
        <dbReference type="ARBA" id="ARBA00022741"/>
    </source>
</evidence>
<dbReference type="InterPro" id="IPR027417">
    <property type="entry name" value="P-loop_NTPase"/>
</dbReference>
<name>B2A1E9_NATTJ</name>
<dbReference type="HOGENOM" id="CLU_012117_2_0_9"/>
<evidence type="ECO:0000313" key="9">
    <source>
        <dbReference type="EMBL" id="ACB84689.1"/>
    </source>
</evidence>
<keyword evidence="1" id="KW-0411">Iron-sulfur</keyword>
<dbReference type="AlphaFoldDB" id="B2A1E9"/>
<keyword evidence="10" id="KW-1185">Reference proteome</keyword>
<evidence type="ECO:0000313" key="10">
    <source>
        <dbReference type="Proteomes" id="UP000001683"/>
    </source>
</evidence>
<dbReference type="STRING" id="457570.Nther_1106"/>
<dbReference type="Pfam" id="PF13307">
    <property type="entry name" value="Helicase_C_2"/>
    <property type="match status" value="1"/>
</dbReference>
<organism evidence="9 10">
    <name type="scientific">Natranaerobius thermophilus (strain ATCC BAA-1301 / DSM 18059 / JW/NM-WN-LF)</name>
    <dbReference type="NCBI Taxonomy" id="457570"/>
    <lineage>
        <taxon>Bacteria</taxon>
        <taxon>Bacillati</taxon>
        <taxon>Bacillota</taxon>
        <taxon>Clostridia</taxon>
        <taxon>Natranaerobiales</taxon>
        <taxon>Natranaerobiaceae</taxon>
        <taxon>Natranaerobius</taxon>
    </lineage>
</organism>
<gene>
    <name evidence="9" type="ordered locus">Nther_1106</name>
</gene>
<keyword evidence="5" id="KW-0067">ATP-binding</keyword>
<keyword evidence="4" id="KW-0378">Hydrolase</keyword>
<dbReference type="GO" id="GO:0005524">
    <property type="term" value="F:ATP binding"/>
    <property type="evidence" value="ECO:0007669"/>
    <property type="project" value="UniProtKB-KW"/>
</dbReference>
<evidence type="ECO:0000259" key="8">
    <source>
        <dbReference type="PROSITE" id="PS51193"/>
    </source>
</evidence>
<dbReference type="KEGG" id="nth:Nther_1106"/>
<dbReference type="PANTHER" id="PTHR11472:SF34">
    <property type="entry name" value="REGULATOR OF TELOMERE ELONGATION HELICASE 1"/>
    <property type="match status" value="1"/>
</dbReference>
<evidence type="ECO:0000256" key="6">
    <source>
        <dbReference type="ARBA" id="ARBA00023204"/>
    </source>
</evidence>
<evidence type="ECO:0000256" key="4">
    <source>
        <dbReference type="ARBA" id="ARBA00022801"/>
    </source>
</evidence>
<dbReference type="InterPro" id="IPR006554">
    <property type="entry name" value="Helicase-like_DEXD_c2"/>
</dbReference>
<dbReference type="eggNOG" id="COG1199">
    <property type="taxonomic scope" value="Bacteria"/>
</dbReference>
<dbReference type="Gene3D" id="3.40.50.300">
    <property type="entry name" value="P-loop containing nucleotide triphosphate hydrolases"/>
    <property type="match status" value="2"/>
</dbReference>
<dbReference type="InterPro" id="IPR045028">
    <property type="entry name" value="DinG/Rad3-like"/>
</dbReference>
<proteinExistence type="inferred from homology"/>
<keyword evidence="9" id="KW-0347">Helicase</keyword>
<dbReference type="GO" id="GO:0006281">
    <property type="term" value="P:DNA repair"/>
    <property type="evidence" value="ECO:0007669"/>
    <property type="project" value="UniProtKB-KW"/>
</dbReference>
<dbReference type="GO" id="GO:0003678">
    <property type="term" value="F:DNA helicase activity"/>
    <property type="evidence" value="ECO:0007669"/>
    <property type="project" value="InterPro"/>
</dbReference>
<keyword evidence="6" id="KW-0234">DNA repair</keyword>
<keyword evidence="1" id="KW-0408">Iron</keyword>
<dbReference type="PANTHER" id="PTHR11472">
    <property type="entry name" value="DNA REPAIR DEAD HELICASE RAD3/XP-D SUBFAMILY MEMBER"/>
    <property type="match status" value="1"/>
</dbReference>
<evidence type="ECO:0000256" key="1">
    <source>
        <dbReference type="ARBA" id="ARBA00022485"/>
    </source>
</evidence>
<evidence type="ECO:0000256" key="5">
    <source>
        <dbReference type="ARBA" id="ARBA00022840"/>
    </source>
</evidence>
<keyword evidence="3" id="KW-0227">DNA damage</keyword>
<dbReference type="InterPro" id="IPR014013">
    <property type="entry name" value="Helic_SF1/SF2_ATP-bd_DinG/Rad3"/>
</dbReference>
<evidence type="ECO:0000256" key="3">
    <source>
        <dbReference type="ARBA" id="ARBA00022763"/>
    </source>
</evidence>
<dbReference type="InterPro" id="IPR011545">
    <property type="entry name" value="DEAD/DEAH_box_helicase_dom"/>
</dbReference>
<dbReference type="EMBL" id="CP001034">
    <property type="protein sequence ID" value="ACB84689.1"/>
    <property type="molecule type" value="Genomic_DNA"/>
</dbReference>
<protein>
    <submittedName>
        <fullName evidence="9">Helicase c2</fullName>
    </submittedName>
</protein>
<reference evidence="9 10" key="2">
    <citation type="journal article" date="2011" name="J. Bacteriol.">
        <title>Complete genome sequence of the anaerobic, halophilic alkalithermophile Natranaerobius thermophilus JW/NM-WN-LF.</title>
        <authorList>
            <person name="Zhao B."/>
            <person name="Mesbah N.M."/>
            <person name="Dalin E."/>
            <person name="Goodwin L."/>
            <person name="Nolan M."/>
            <person name="Pitluck S."/>
            <person name="Chertkov O."/>
            <person name="Brettin T.S."/>
            <person name="Han J."/>
            <person name="Larimer F.W."/>
            <person name="Land M.L."/>
            <person name="Hauser L."/>
            <person name="Kyrpides N."/>
            <person name="Wiegel J."/>
        </authorList>
    </citation>
    <scope>NUCLEOTIDE SEQUENCE [LARGE SCALE GENOMIC DNA]</scope>
    <source>
        <strain evidence="10">ATCC BAA-1301 / DSM 18059 / JW/NM-WN-LF</strain>
    </source>
</reference>
<reference evidence="9 10" key="1">
    <citation type="submission" date="2008-04" db="EMBL/GenBank/DDBJ databases">
        <title>Complete sequence of chromosome of Natranaerobius thermophilus JW/NM-WN-LF.</title>
        <authorList>
            <consortium name="US DOE Joint Genome Institute"/>
            <person name="Copeland A."/>
            <person name="Lucas S."/>
            <person name="Lapidus A."/>
            <person name="Glavina del Rio T."/>
            <person name="Dalin E."/>
            <person name="Tice H."/>
            <person name="Bruce D."/>
            <person name="Goodwin L."/>
            <person name="Pitluck S."/>
            <person name="Chertkov O."/>
            <person name="Brettin T."/>
            <person name="Detter J.C."/>
            <person name="Han C."/>
            <person name="Kuske C.R."/>
            <person name="Schmutz J."/>
            <person name="Larimer F."/>
            <person name="Land M."/>
            <person name="Hauser L."/>
            <person name="Kyrpides N."/>
            <person name="Lykidis A."/>
            <person name="Mesbah N.M."/>
            <person name="Wiegel J."/>
        </authorList>
    </citation>
    <scope>NUCLEOTIDE SEQUENCE [LARGE SCALE GENOMIC DNA]</scope>
    <source>
        <strain evidence="10">ATCC BAA-1301 / DSM 18059 / JW/NM-WN-LF</strain>
    </source>
</reference>
<dbReference type="Pfam" id="PF00270">
    <property type="entry name" value="DEAD"/>
    <property type="match status" value="1"/>
</dbReference>
<feature type="domain" description="Helicase ATP-binding" evidence="8">
    <location>
        <begin position="14"/>
        <end position="319"/>
    </location>
</feature>
<dbReference type="OrthoDB" id="9803913at2"/>
<dbReference type="RefSeq" id="WP_012447564.1">
    <property type="nucleotide sequence ID" value="NC_010718.1"/>
</dbReference>
<dbReference type="InterPro" id="IPR006555">
    <property type="entry name" value="ATP-dep_Helicase_C"/>
</dbReference>
<evidence type="ECO:0000256" key="7">
    <source>
        <dbReference type="ARBA" id="ARBA00038058"/>
    </source>
</evidence>
<dbReference type="PROSITE" id="PS51193">
    <property type="entry name" value="HELICASE_ATP_BIND_2"/>
    <property type="match status" value="1"/>
</dbReference>
<sequence>MSSQWEELDQIWEDLQHHIDKFETREGQIDMSLGVLKALQDGGHFVVEAGTGTGKSLAYLLPAVQLAQDEFRMVISTATIALQEQLLQKDIPLVEKIIGRTLRVEVIKGRSNYLCKQKFNQHFGQTSFVNSIQERELIEWVNETETGDRNELQTMPEIWEKVCSQSESCLAMRCQFYSECFVVKLRKRAETAELLVTNHHLYFSDLNLRIDSDGSMSIFPDYEGVIFDEAHHIPDTATKSLGREVKYSRVIKLFKEVTSYLKQKFQAQVNLVQEAEASAVKAFNKLSDFRESDYLLRELDSFISLKEFRKKLSKLAQHVEECALEEMDRPEQPRMLASRLNKTKLDLDLILDLEEEDYISWVNQQSSDISLSTNPVFVHKQLREFLFDNVDRIIMTSATLSINGKFAYFKNRVGLSQDAQTYQIESPFNYQEQSNIYIPKNFPEPRSGEYNRQLADTIEQIIDAAGGRTLVLFTSYSTLNSIYNQLKDKVPYEIYCQGIHPKNKILSWFQNDASSVLMATNSFREGVDVPGSSLQVVIMDKLPFAVPDNPLIKAKIEKLQQEGQNSFMNYQLPEAVLAVKQGFGRLIRHNNDCGIFALLDPRVFTKSYGRHFINSLPNAPLISNWSELEAKIKTLP</sequence>
<dbReference type="FunCoup" id="B2A1E9">
    <property type="interactions" value="175"/>
</dbReference>
<accession>B2A1E9</accession>